<sequence>MAKVSKETYLPYRLYALSCLAQSSLLFSGDQPEDSNPITGRDQDISCRLSEMESGVGWGRKVDYRDETLLSGT</sequence>
<organism evidence="1">
    <name type="scientific">mine drainage metagenome</name>
    <dbReference type="NCBI Taxonomy" id="410659"/>
    <lineage>
        <taxon>unclassified sequences</taxon>
        <taxon>metagenomes</taxon>
        <taxon>ecological metagenomes</taxon>
    </lineage>
</organism>
<gene>
    <name evidence="1" type="ORF">CARN5_2518</name>
</gene>
<reference evidence="1" key="1">
    <citation type="submission" date="2009-10" db="EMBL/GenBank/DDBJ databases">
        <title>Diversity of trophic interactions inside an arsenic-rich microbial ecosystem.</title>
        <authorList>
            <person name="Bertin P.N."/>
            <person name="Heinrich-Salmeron A."/>
            <person name="Pelletier E."/>
            <person name="Goulhen-Chollet F."/>
            <person name="Arsene-Ploetze F."/>
            <person name="Gallien S."/>
            <person name="Calteau A."/>
            <person name="Vallenet D."/>
            <person name="Casiot C."/>
            <person name="Chane-Woon-Ming B."/>
            <person name="Giloteaux L."/>
            <person name="Barakat M."/>
            <person name="Bonnefoy V."/>
            <person name="Bruneel O."/>
            <person name="Chandler M."/>
            <person name="Cleiss J."/>
            <person name="Duran R."/>
            <person name="Elbaz-Poulichet F."/>
            <person name="Fonknechten N."/>
            <person name="Lauga B."/>
            <person name="Mornico D."/>
            <person name="Ortet P."/>
            <person name="Schaeffer C."/>
            <person name="Siguier P."/>
            <person name="Alexander Thil Smith A."/>
            <person name="Van Dorsselaer A."/>
            <person name="Weissenbach J."/>
            <person name="Medigue C."/>
            <person name="Le Paslier D."/>
        </authorList>
    </citation>
    <scope>NUCLEOTIDE SEQUENCE</scope>
</reference>
<protein>
    <submittedName>
        <fullName evidence="1">Uncharacterized protein</fullName>
    </submittedName>
</protein>
<name>E6QA18_9ZZZZ</name>
<evidence type="ECO:0000313" key="1">
    <source>
        <dbReference type="EMBL" id="CBI04044.1"/>
    </source>
</evidence>
<accession>E6QA18</accession>
<dbReference type="AlphaFoldDB" id="E6QA18"/>
<dbReference type="EMBL" id="CABP01000043">
    <property type="protein sequence ID" value="CBI04044.1"/>
    <property type="molecule type" value="Genomic_DNA"/>
</dbReference>
<proteinExistence type="predicted"/>
<comment type="caution">
    <text evidence="1">The sequence shown here is derived from an EMBL/GenBank/DDBJ whole genome shotgun (WGS) entry which is preliminary data.</text>
</comment>